<dbReference type="PANTHER" id="PTHR38011:SF2">
    <property type="entry name" value="BIFUNCTIONAL DEAMINASE-REDUCTASE DOMAIN PROTEIN"/>
    <property type="match status" value="1"/>
</dbReference>
<evidence type="ECO:0000313" key="2">
    <source>
        <dbReference type="EMBL" id="GLY91780.1"/>
    </source>
</evidence>
<comment type="caution">
    <text evidence="2">The sequence shown here is derived from an EMBL/GenBank/DDBJ whole genome shotgun (WGS) entry which is preliminary data.</text>
</comment>
<name>A0A9W6SFB0_9ACTN</name>
<gene>
    <name evidence="2" type="ORF">Airi02_097080</name>
</gene>
<dbReference type="Pfam" id="PF01872">
    <property type="entry name" value="RibD_C"/>
    <property type="match status" value="1"/>
</dbReference>
<feature type="domain" description="Bacterial bifunctional deaminase-reductase C-terminal" evidence="1">
    <location>
        <begin position="2"/>
        <end position="186"/>
    </location>
</feature>
<accession>A0A9W6SFB0</accession>
<dbReference type="AlphaFoldDB" id="A0A9W6SFB0"/>
<organism evidence="2 3">
    <name type="scientific">Actinoallomurus iriomotensis</name>
    <dbReference type="NCBI Taxonomy" id="478107"/>
    <lineage>
        <taxon>Bacteria</taxon>
        <taxon>Bacillati</taxon>
        <taxon>Actinomycetota</taxon>
        <taxon>Actinomycetes</taxon>
        <taxon>Streptosporangiales</taxon>
        <taxon>Thermomonosporaceae</taxon>
        <taxon>Actinoallomurus</taxon>
    </lineage>
</organism>
<reference evidence="2" key="1">
    <citation type="submission" date="2023-03" db="EMBL/GenBank/DDBJ databases">
        <title>Actinoallomurus iriomotensis NBRC 103684.</title>
        <authorList>
            <person name="Ichikawa N."/>
            <person name="Sato H."/>
            <person name="Tonouchi N."/>
        </authorList>
    </citation>
    <scope>NUCLEOTIDE SEQUENCE</scope>
    <source>
        <strain evidence="2">NBRC 103684</strain>
    </source>
</reference>
<dbReference type="EMBL" id="BSTK01000022">
    <property type="protein sequence ID" value="GLY91780.1"/>
    <property type="molecule type" value="Genomic_DNA"/>
</dbReference>
<dbReference type="RefSeq" id="WP_285583603.1">
    <property type="nucleotide sequence ID" value="NZ_BSTK01000022.1"/>
</dbReference>
<dbReference type="Gene3D" id="3.40.430.10">
    <property type="entry name" value="Dihydrofolate Reductase, subunit A"/>
    <property type="match status" value="1"/>
</dbReference>
<evidence type="ECO:0000259" key="1">
    <source>
        <dbReference type="Pfam" id="PF01872"/>
    </source>
</evidence>
<evidence type="ECO:0000313" key="3">
    <source>
        <dbReference type="Proteomes" id="UP001165074"/>
    </source>
</evidence>
<dbReference type="InterPro" id="IPR024072">
    <property type="entry name" value="DHFR-like_dom_sf"/>
</dbReference>
<dbReference type="SUPFAM" id="SSF53597">
    <property type="entry name" value="Dihydrofolate reductase-like"/>
    <property type="match status" value="1"/>
</dbReference>
<sequence>MKLTVTTFLSLDGVMQGPGGPEEDPSGGFDLGGWLVPFADEDMGRHVVEWFATADAFLLGRTTYEIFASHWPRVTDPNDPVAAAINTLPRYVATRTLETAAWEGTTLLKGDVVEQVRELKSRPGRDLQVHGSAGLLQTLVAHDLVDEYRLFVYPVVLGRGKRLFGSGAVPATMRHVATRTTGAGVTVHTYERAGDPVFGSFALDPS</sequence>
<dbReference type="GO" id="GO:0009231">
    <property type="term" value="P:riboflavin biosynthetic process"/>
    <property type="evidence" value="ECO:0007669"/>
    <property type="project" value="InterPro"/>
</dbReference>
<dbReference type="InterPro" id="IPR050765">
    <property type="entry name" value="Riboflavin_Biosynth_HTPR"/>
</dbReference>
<protein>
    <submittedName>
        <fullName evidence="2">Deaminase reductase</fullName>
    </submittedName>
</protein>
<dbReference type="GO" id="GO:0008703">
    <property type="term" value="F:5-amino-6-(5-phosphoribosylamino)uracil reductase activity"/>
    <property type="evidence" value="ECO:0007669"/>
    <property type="project" value="InterPro"/>
</dbReference>
<proteinExistence type="predicted"/>
<dbReference type="Proteomes" id="UP001165074">
    <property type="component" value="Unassembled WGS sequence"/>
</dbReference>
<dbReference type="PANTHER" id="PTHR38011">
    <property type="entry name" value="DIHYDROFOLATE REDUCTASE FAMILY PROTEIN (AFU_ORTHOLOGUE AFUA_8G06820)"/>
    <property type="match status" value="1"/>
</dbReference>
<keyword evidence="3" id="KW-1185">Reference proteome</keyword>
<dbReference type="InterPro" id="IPR002734">
    <property type="entry name" value="RibDG_C"/>
</dbReference>